<evidence type="ECO:0000313" key="1">
    <source>
        <dbReference type="EMBL" id="GAG32134.1"/>
    </source>
</evidence>
<dbReference type="PROSITE" id="PS00018">
    <property type="entry name" value="EF_HAND_1"/>
    <property type="match status" value="1"/>
</dbReference>
<name>X0WMD8_9ZZZZ</name>
<comment type="caution">
    <text evidence="1">The sequence shown here is derived from an EMBL/GenBank/DDBJ whole genome shotgun (WGS) entry which is preliminary data.</text>
</comment>
<feature type="non-terminal residue" evidence="1">
    <location>
        <position position="94"/>
    </location>
</feature>
<dbReference type="AlphaFoldDB" id="X0WMD8"/>
<reference evidence="1" key="1">
    <citation type="journal article" date="2014" name="Front. Microbiol.">
        <title>High frequency of phylogenetically diverse reductive dehalogenase-homologous genes in deep subseafloor sedimentary metagenomes.</title>
        <authorList>
            <person name="Kawai M."/>
            <person name="Futagami T."/>
            <person name="Toyoda A."/>
            <person name="Takaki Y."/>
            <person name="Nishi S."/>
            <person name="Hori S."/>
            <person name="Arai W."/>
            <person name="Tsubouchi T."/>
            <person name="Morono Y."/>
            <person name="Uchiyama I."/>
            <person name="Ito T."/>
            <person name="Fujiyama A."/>
            <person name="Inagaki F."/>
            <person name="Takami H."/>
        </authorList>
    </citation>
    <scope>NUCLEOTIDE SEQUENCE</scope>
    <source>
        <strain evidence="1">Expedition CK06-06</strain>
    </source>
</reference>
<sequence length="94" mass="10256">MLTFTIGDGSRDVNEATNYENGIIKILGSDLIDLFGTRTNIEAVSLFASPKKALDSITPSVSDIPEGVDEIPLLRFDLDSDGKIDEEDYFLALC</sequence>
<accession>X0WMD8</accession>
<organism evidence="1">
    <name type="scientific">marine sediment metagenome</name>
    <dbReference type="NCBI Taxonomy" id="412755"/>
    <lineage>
        <taxon>unclassified sequences</taxon>
        <taxon>metagenomes</taxon>
        <taxon>ecological metagenomes</taxon>
    </lineage>
</organism>
<gene>
    <name evidence="1" type="ORF">S01H1_66629</name>
</gene>
<dbReference type="InterPro" id="IPR018247">
    <property type="entry name" value="EF_Hand_1_Ca_BS"/>
</dbReference>
<protein>
    <recommendedName>
        <fullName evidence="2">EF-hand domain-containing protein</fullName>
    </recommendedName>
</protein>
<dbReference type="EMBL" id="BARS01044067">
    <property type="protein sequence ID" value="GAG32134.1"/>
    <property type="molecule type" value="Genomic_DNA"/>
</dbReference>
<evidence type="ECO:0008006" key="2">
    <source>
        <dbReference type="Google" id="ProtNLM"/>
    </source>
</evidence>
<proteinExistence type="predicted"/>